<reference evidence="2" key="1">
    <citation type="journal article" date="2022" name="Mol. Ecol. Resour.">
        <title>The genomes of chicory, endive, great burdock and yacon provide insights into Asteraceae palaeo-polyploidization history and plant inulin production.</title>
        <authorList>
            <person name="Fan W."/>
            <person name="Wang S."/>
            <person name="Wang H."/>
            <person name="Wang A."/>
            <person name="Jiang F."/>
            <person name="Liu H."/>
            <person name="Zhao H."/>
            <person name="Xu D."/>
            <person name="Zhang Y."/>
        </authorList>
    </citation>
    <scope>NUCLEOTIDE SEQUENCE [LARGE SCALE GENOMIC DNA]</scope>
    <source>
        <strain evidence="2">cv. Yunnan</strain>
    </source>
</reference>
<name>A0ACB9FST9_9ASTR</name>
<evidence type="ECO:0000313" key="2">
    <source>
        <dbReference type="Proteomes" id="UP001056120"/>
    </source>
</evidence>
<reference evidence="1 2" key="2">
    <citation type="journal article" date="2022" name="Mol. Ecol. Resour.">
        <title>The genomes of chicory, endive, great burdock and yacon provide insights into Asteraceae paleo-polyploidization history and plant inulin production.</title>
        <authorList>
            <person name="Fan W."/>
            <person name="Wang S."/>
            <person name="Wang H."/>
            <person name="Wang A."/>
            <person name="Jiang F."/>
            <person name="Liu H."/>
            <person name="Zhao H."/>
            <person name="Xu D."/>
            <person name="Zhang Y."/>
        </authorList>
    </citation>
    <scope>NUCLEOTIDE SEQUENCE [LARGE SCALE GENOMIC DNA]</scope>
    <source>
        <strain evidence="2">cv. Yunnan</strain>
        <tissue evidence="1">Leaves</tissue>
    </source>
</reference>
<protein>
    <submittedName>
        <fullName evidence="1">Uncharacterized protein</fullName>
    </submittedName>
</protein>
<keyword evidence="2" id="KW-1185">Reference proteome</keyword>
<organism evidence="1 2">
    <name type="scientific">Smallanthus sonchifolius</name>
    <dbReference type="NCBI Taxonomy" id="185202"/>
    <lineage>
        <taxon>Eukaryota</taxon>
        <taxon>Viridiplantae</taxon>
        <taxon>Streptophyta</taxon>
        <taxon>Embryophyta</taxon>
        <taxon>Tracheophyta</taxon>
        <taxon>Spermatophyta</taxon>
        <taxon>Magnoliopsida</taxon>
        <taxon>eudicotyledons</taxon>
        <taxon>Gunneridae</taxon>
        <taxon>Pentapetalae</taxon>
        <taxon>asterids</taxon>
        <taxon>campanulids</taxon>
        <taxon>Asterales</taxon>
        <taxon>Asteraceae</taxon>
        <taxon>Asteroideae</taxon>
        <taxon>Heliantheae alliance</taxon>
        <taxon>Millerieae</taxon>
        <taxon>Smallanthus</taxon>
    </lineage>
</organism>
<comment type="caution">
    <text evidence="1">The sequence shown here is derived from an EMBL/GenBank/DDBJ whole genome shotgun (WGS) entry which is preliminary data.</text>
</comment>
<sequence>MQNSSSSKLPSQVWLQYGSRPNGTIPIRRSSNNHQTIRPTKIIVTQNHSFSVALTEGYSYSGAKGNIKVWNPYVESDSDYSSSQVMLRNGPLKIYETVQAGWAVNPIVYNDTKTRLFAYWSDPGTNNWWLTYNDKEVGYWPGDIFRLMKYQATLVQWGGEVYSPKVGTHPHTATAMGNGEFPDKVFRHSGTMTGMLIEANSNPLKHPDPDIIFVSSDEGTCYDAFLLKKTRPP</sequence>
<dbReference type="Proteomes" id="UP001056120">
    <property type="component" value="Linkage Group LG16"/>
</dbReference>
<accession>A0ACB9FST9</accession>
<gene>
    <name evidence="1" type="ORF">L1987_48984</name>
</gene>
<dbReference type="EMBL" id="CM042033">
    <property type="protein sequence ID" value="KAI3774429.1"/>
    <property type="molecule type" value="Genomic_DNA"/>
</dbReference>
<proteinExistence type="predicted"/>
<evidence type="ECO:0000313" key="1">
    <source>
        <dbReference type="EMBL" id="KAI3774429.1"/>
    </source>
</evidence>